<evidence type="ECO:0000256" key="3">
    <source>
        <dbReference type="ARBA" id="ARBA00022777"/>
    </source>
</evidence>
<proteinExistence type="predicted"/>
<sequence>MSTNASLIRIPFSDLEIGELCGGGSYGTVYRAIWVPQDKEVAVKKLLKFDREAEILSVLSHRNIIQFFGAVTESPNYCIITEFACRGSLYDYLCGDESDDMDIDQVLPWAMDIAKGMNYLHTEAPVKVIHRDLKSRNVLITSDNTLKICDFGASRFHGHTTNMTMVGTFPWMAPEVIQSQPISETCDTYSFGVVLWEMLTREVPFKGFEGLQVAWLVVEKNERPTIPSSCPASFAILMRQCWEAQPKRRPHFKEVLQALEAMLNDSRLPKQCNCFLHNKAEWRGEIDAKLERLKELERDLSSKEEELRERERRLEMWEQRLREQDSFTPLYVPLAMSLSRESYFESHTAETNSAEVSCNFSLSNEARGRRLRRDSSSGHSSGSGDGIQSVVQGLQDILSLTSGPTHPLLSSGLQVSLQTQHNASASGSLRQGKKVKLDLGPRFHWTSWDDD</sequence>
<evidence type="ECO:0000256" key="2">
    <source>
        <dbReference type="ARBA" id="ARBA00022741"/>
    </source>
</evidence>
<dbReference type="PROSITE" id="PS00108">
    <property type="entry name" value="PROTEIN_KINASE_ST"/>
    <property type="match status" value="1"/>
</dbReference>
<protein>
    <submittedName>
        <fullName evidence="8">Mitogen-activated protein kinase kinase kinase 20</fullName>
    </submittedName>
</protein>
<dbReference type="Gene3D" id="1.10.510.10">
    <property type="entry name" value="Transferase(Phosphotransferase) domain 1"/>
    <property type="match status" value="1"/>
</dbReference>
<dbReference type="GO" id="GO:0004709">
    <property type="term" value="F:MAP kinase kinase kinase activity"/>
    <property type="evidence" value="ECO:0007669"/>
    <property type="project" value="TreeGrafter"/>
</dbReference>
<keyword evidence="1" id="KW-0808">Transferase</keyword>
<dbReference type="InterPro" id="IPR000719">
    <property type="entry name" value="Prot_kinase_dom"/>
</dbReference>
<dbReference type="PANTHER" id="PTHR44329">
    <property type="entry name" value="SERINE/THREONINE-PROTEIN KINASE TNNI3K-RELATED"/>
    <property type="match status" value="1"/>
</dbReference>
<evidence type="ECO:0000313" key="8">
    <source>
        <dbReference type="RefSeq" id="XP_032821586.1"/>
    </source>
</evidence>
<dbReference type="Pfam" id="PF07714">
    <property type="entry name" value="PK_Tyr_Ser-Thr"/>
    <property type="match status" value="1"/>
</dbReference>
<evidence type="ECO:0000256" key="4">
    <source>
        <dbReference type="ARBA" id="ARBA00022840"/>
    </source>
</evidence>
<dbReference type="AlphaFoldDB" id="A0AAJ7X533"/>
<dbReference type="Proteomes" id="UP001318040">
    <property type="component" value="Chromosome 34"/>
</dbReference>
<dbReference type="SUPFAM" id="SSF56112">
    <property type="entry name" value="Protein kinase-like (PK-like)"/>
    <property type="match status" value="1"/>
</dbReference>
<gene>
    <name evidence="8" type="primary">MAP3K20</name>
</gene>
<feature type="coiled-coil region" evidence="5">
    <location>
        <begin position="279"/>
        <end position="320"/>
    </location>
</feature>
<dbReference type="SMART" id="SM00220">
    <property type="entry name" value="S_TKc"/>
    <property type="match status" value="1"/>
</dbReference>
<dbReference type="GeneID" id="116948711"/>
<dbReference type="InterPro" id="IPR051681">
    <property type="entry name" value="Ser/Thr_Kinases-Pseudokinases"/>
</dbReference>
<evidence type="ECO:0000256" key="1">
    <source>
        <dbReference type="ARBA" id="ARBA00022679"/>
    </source>
</evidence>
<dbReference type="RefSeq" id="XP_032821586.1">
    <property type="nucleotide sequence ID" value="XM_032965695.1"/>
</dbReference>
<dbReference type="PANTHER" id="PTHR44329:SF288">
    <property type="entry name" value="MITOGEN-ACTIVATED PROTEIN KINASE KINASE KINASE 20"/>
    <property type="match status" value="1"/>
</dbReference>
<organism evidence="7 8">
    <name type="scientific">Petromyzon marinus</name>
    <name type="common">Sea lamprey</name>
    <dbReference type="NCBI Taxonomy" id="7757"/>
    <lineage>
        <taxon>Eukaryota</taxon>
        <taxon>Metazoa</taxon>
        <taxon>Chordata</taxon>
        <taxon>Craniata</taxon>
        <taxon>Vertebrata</taxon>
        <taxon>Cyclostomata</taxon>
        <taxon>Hyperoartia</taxon>
        <taxon>Petromyzontiformes</taxon>
        <taxon>Petromyzontidae</taxon>
        <taxon>Petromyzon</taxon>
    </lineage>
</organism>
<dbReference type="Gene3D" id="3.30.200.20">
    <property type="entry name" value="Phosphorylase Kinase, domain 1"/>
    <property type="match status" value="1"/>
</dbReference>
<name>A0AAJ7X533_PETMA</name>
<dbReference type="InterPro" id="IPR011009">
    <property type="entry name" value="Kinase-like_dom_sf"/>
</dbReference>
<dbReference type="CTD" id="51776"/>
<dbReference type="GO" id="GO:0005737">
    <property type="term" value="C:cytoplasm"/>
    <property type="evidence" value="ECO:0007669"/>
    <property type="project" value="TreeGrafter"/>
</dbReference>
<keyword evidence="3 8" id="KW-0418">Kinase</keyword>
<dbReference type="GO" id="GO:0005524">
    <property type="term" value="F:ATP binding"/>
    <property type="evidence" value="ECO:0007669"/>
    <property type="project" value="UniProtKB-KW"/>
</dbReference>
<keyword evidence="7" id="KW-1185">Reference proteome</keyword>
<accession>A0AAJ7X533</accession>
<dbReference type="KEGG" id="pmrn:116948711"/>
<keyword evidence="2" id="KW-0547">Nucleotide-binding</keyword>
<evidence type="ECO:0000256" key="5">
    <source>
        <dbReference type="SAM" id="Coils"/>
    </source>
</evidence>
<keyword evidence="5" id="KW-0175">Coiled coil</keyword>
<evidence type="ECO:0000259" key="6">
    <source>
        <dbReference type="PROSITE" id="PS50011"/>
    </source>
</evidence>
<dbReference type="FunFam" id="1.10.510.10:FF:000243">
    <property type="entry name" value="mitogen-activated protein kinase kinase kinase 20 isoform X2"/>
    <property type="match status" value="1"/>
</dbReference>
<dbReference type="InterPro" id="IPR008271">
    <property type="entry name" value="Ser/Thr_kinase_AS"/>
</dbReference>
<dbReference type="PROSITE" id="PS50011">
    <property type="entry name" value="PROTEIN_KINASE_DOM"/>
    <property type="match status" value="1"/>
</dbReference>
<dbReference type="InterPro" id="IPR001245">
    <property type="entry name" value="Ser-Thr/Tyr_kinase_cat_dom"/>
</dbReference>
<evidence type="ECO:0000313" key="7">
    <source>
        <dbReference type="Proteomes" id="UP001318040"/>
    </source>
</evidence>
<keyword evidence="4" id="KW-0067">ATP-binding</keyword>
<feature type="domain" description="Protein kinase" evidence="6">
    <location>
        <begin position="15"/>
        <end position="263"/>
    </location>
</feature>
<reference evidence="8" key="1">
    <citation type="submission" date="2025-08" db="UniProtKB">
        <authorList>
            <consortium name="RefSeq"/>
        </authorList>
    </citation>
    <scope>IDENTIFICATION</scope>
    <source>
        <tissue evidence="8">Sperm</tissue>
    </source>
</reference>
<dbReference type="PRINTS" id="PR00109">
    <property type="entry name" value="TYRKINASE"/>
</dbReference>